<dbReference type="GO" id="GO:0055085">
    <property type="term" value="P:transmembrane transport"/>
    <property type="evidence" value="ECO:0007669"/>
    <property type="project" value="InterPro"/>
</dbReference>
<dbReference type="InterPro" id="IPR000515">
    <property type="entry name" value="MetI-like"/>
</dbReference>
<evidence type="ECO:0000256" key="5">
    <source>
        <dbReference type="ARBA" id="ARBA00022989"/>
    </source>
</evidence>
<proteinExistence type="predicted"/>
<dbReference type="EMBL" id="LAZR01024396">
    <property type="protein sequence ID" value="KKL75284.1"/>
    <property type="molecule type" value="Genomic_DNA"/>
</dbReference>
<comment type="caution">
    <text evidence="9">The sequence shown here is derived from an EMBL/GenBank/DDBJ whole genome shotgun (WGS) entry which is preliminary data.</text>
</comment>
<dbReference type="PROSITE" id="PS50928">
    <property type="entry name" value="ABC_TM1"/>
    <property type="match status" value="1"/>
</dbReference>
<dbReference type="PANTHER" id="PTHR30151">
    <property type="entry name" value="ALKANE SULFONATE ABC TRANSPORTER-RELATED, MEMBRANE SUBUNIT"/>
    <property type="match status" value="1"/>
</dbReference>
<dbReference type="InterPro" id="IPR035906">
    <property type="entry name" value="MetI-like_sf"/>
</dbReference>
<gene>
    <name evidence="9" type="ORF">LCGC14_2056430</name>
</gene>
<name>A0A0F9EMM6_9ZZZZ</name>
<keyword evidence="4 7" id="KW-0812">Transmembrane</keyword>
<dbReference type="AlphaFoldDB" id="A0A0F9EMM6"/>
<dbReference type="PANTHER" id="PTHR30151:SF0">
    <property type="entry name" value="ABC TRANSPORTER PERMEASE PROTEIN MJ0413-RELATED"/>
    <property type="match status" value="1"/>
</dbReference>
<keyword evidence="5 7" id="KW-1133">Transmembrane helix</keyword>
<evidence type="ECO:0000256" key="6">
    <source>
        <dbReference type="ARBA" id="ARBA00023136"/>
    </source>
</evidence>
<reference evidence="9" key="1">
    <citation type="journal article" date="2015" name="Nature">
        <title>Complex archaea that bridge the gap between prokaryotes and eukaryotes.</title>
        <authorList>
            <person name="Spang A."/>
            <person name="Saw J.H."/>
            <person name="Jorgensen S.L."/>
            <person name="Zaremba-Niedzwiedzka K."/>
            <person name="Martijn J."/>
            <person name="Lind A.E."/>
            <person name="van Eijk R."/>
            <person name="Schleper C."/>
            <person name="Guy L."/>
            <person name="Ettema T.J."/>
        </authorList>
    </citation>
    <scope>NUCLEOTIDE SEQUENCE</scope>
</reference>
<keyword evidence="6 7" id="KW-0472">Membrane</keyword>
<feature type="transmembrane region" description="Helical" evidence="7">
    <location>
        <begin position="229"/>
        <end position="255"/>
    </location>
</feature>
<feature type="transmembrane region" description="Helical" evidence="7">
    <location>
        <begin position="7"/>
        <end position="29"/>
    </location>
</feature>
<evidence type="ECO:0000259" key="8">
    <source>
        <dbReference type="PROSITE" id="PS50928"/>
    </source>
</evidence>
<feature type="transmembrane region" description="Helical" evidence="7">
    <location>
        <begin position="132"/>
        <end position="150"/>
    </location>
</feature>
<evidence type="ECO:0000256" key="7">
    <source>
        <dbReference type="SAM" id="Phobius"/>
    </source>
</evidence>
<dbReference type="Gene3D" id="1.10.3720.10">
    <property type="entry name" value="MetI-like"/>
    <property type="match status" value="1"/>
</dbReference>
<dbReference type="SUPFAM" id="SSF161098">
    <property type="entry name" value="MetI-like"/>
    <property type="match status" value="1"/>
</dbReference>
<feature type="transmembrane region" description="Helical" evidence="7">
    <location>
        <begin position="107"/>
        <end position="126"/>
    </location>
</feature>
<evidence type="ECO:0000313" key="9">
    <source>
        <dbReference type="EMBL" id="KKL75284.1"/>
    </source>
</evidence>
<sequence>MKKSGEAWTIAILGLLCFITIWELVARWLGPTKLPSPLTVFSGFVSTFNYSLRISIQGGGEGGFKPHIFYTVQRTLTGSFAGIAIGIGVGLAMGWSRRLRMAIELPLEAIRTIPPLVLIPFFLMWFGRGPRAQFSILALYCFFMLTINTLEAINNVRPSRLNFALTLGASRGQVFRTVVLPSIVPELTGGIRVAIGTSWGIQVVAELMGTPWGIGKVFELSRALQALDLIIIGIMWITILAVITDLTFLSLAKYITRWVPRVS</sequence>
<evidence type="ECO:0000256" key="4">
    <source>
        <dbReference type="ARBA" id="ARBA00022692"/>
    </source>
</evidence>
<protein>
    <recommendedName>
        <fullName evidence="8">ABC transmembrane type-1 domain-containing protein</fullName>
    </recommendedName>
</protein>
<feature type="transmembrane region" description="Helical" evidence="7">
    <location>
        <begin position="76"/>
        <end position="95"/>
    </location>
</feature>
<feature type="domain" description="ABC transmembrane type-1" evidence="8">
    <location>
        <begin position="68"/>
        <end position="248"/>
    </location>
</feature>
<comment type="subcellular location">
    <subcellularLocation>
        <location evidence="1">Cell membrane</location>
        <topology evidence="1">Multi-pass membrane protein</topology>
    </subcellularLocation>
</comment>
<dbReference type="CDD" id="cd06261">
    <property type="entry name" value="TM_PBP2"/>
    <property type="match status" value="1"/>
</dbReference>
<accession>A0A0F9EMM6</accession>
<organism evidence="9">
    <name type="scientific">marine sediment metagenome</name>
    <dbReference type="NCBI Taxonomy" id="412755"/>
    <lineage>
        <taxon>unclassified sequences</taxon>
        <taxon>metagenomes</taxon>
        <taxon>ecological metagenomes</taxon>
    </lineage>
</organism>
<evidence type="ECO:0000256" key="3">
    <source>
        <dbReference type="ARBA" id="ARBA00022475"/>
    </source>
</evidence>
<evidence type="ECO:0000256" key="2">
    <source>
        <dbReference type="ARBA" id="ARBA00022448"/>
    </source>
</evidence>
<evidence type="ECO:0000256" key="1">
    <source>
        <dbReference type="ARBA" id="ARBA00004651"/>
    </source>
</evidence>
<keyword evidence="2" id="KW-0813">Transport</keyword>
<dbReference type="Pfam" id="PF00528">
    <property type="entry name" value="BPD_transp_1"/>
    <property type="match status" value="1"/>
</dbReference>
<dbReference type="GO" id="GO:0005886">
    <property type="term" value="C:plasma membrane"/>
    <property type="evidence" value="ECO:0007669"/>
    <property type="project" value="UniProtKB-SubCell"/>
</dbReference>
<keyword evidence="3" id="KW-1003">Cell membrane</keyword>